<sequence length="175" mass="18945">MNTLVLEPGRAVQAPTKTALSALRKILRKTELNSKALMRETGLTPSQLIFMQLLDDGLEHTAGSVAARMGITQATTTALIQKLEALNMVARRKGQTDRRQVWLSLTDKGRKVLEIAPDGAHAQFHDAFSSLDEWEQLMLIAALERVASMLDAEDDTAAAVLASDPVLAPRAESGA</sequence>
<evidence type="ECO:0000259" key="4">
    <source>
        <dbReference type="PROSITE" id="PS50995"/>
    </source>
</evidence>
<organism evidence="5 6">
    <name type="scientific">Pelagibacterium nitratireducens</name>
    <dbReference type="NCBI Taxonomy" id="1046114"/>
    <lineage>
        <taxon>Bacteria</taxon>
        <taxon>Pseudomonadati</taxon>
        <taxon>Pseudomonadota</taxon>
        <taxon>Alphaproteobacteria</taxon>
        <taxon>Hyphomicrobiales</taxon>
        <taxon>Devosiaceae</taxon>
        <taxon>Pelagibacterium</taxon>
    </lineage>
</organism>
<dbReference type="EMBL" id="CP146275">
    <property type="protein sequence ID" value="WWT32722.1"/>
    <property type="molecule type" value="Genomic_DNA"/>
</dbReference>
<proteinExistence type="predicted"/>
<dbReference type="PANTHER" id="PTHR42756:SF1">
    <property type="entry name" value="TRANSCRIPTIONAL REPRESSOR OF EMRAB OPERON"/>
    <property type="match status" value="1"/>
</dbReference>
<evidence type="ECO:0000313" key="6">
    <source>
        <dbReference type="Proteomes" id="UP001369958"/>
    </source>
</evidence>
<feature type="domain" description="HTH marR-type" evidence="4">
    <location>
        <begin position="16"/>
        <end position="148"/>
    </location>
</feature>
<dbReference type="PROSITE" id="PS50995">
    <property type="entry name" value="HTH_MARR_2"/>
    <property type="match status" value="1"/>
</dbReference>
<evidence type="ECO:0000313" key="5">
    <source>
        <dbReference type="EMBL" id="WWT32722.1"/>
    </source>
</evidence>
<keyword evidence="2" id="KW-0238">DNA-binding</keyword>
<gene>
    <name evidence="5" type="ORF">V6617_17210</name>
</gene>
<dbReference type="Proteomes" id="UP001369958">
    <property type="component" value="Chromosome"/>
</dbReference>
<name>A0ABZ2I6I5_9HYPH</name>
<evidence type="ECO:0000256" key="1">
    <source>
        <dbReference type="ARBA" id="ARBA00023015"/>
    </source>
</evidence>
<accession>A0ABZ2I6I5</accession>
<dbReference type="Gene3D" id="1.10.10.10">
    <property type="entry name" value="Winged helix-like DNA-binding domain superfamily/Winged helix DNA-binding domain"/>
    <property type="match status" value="1"/>
</dbReference>
<evidence type="ECO:0000256" key="3">
    <source>
        <dbReference type="ARBA" id="ARBA00023163"/>
    </source>
</evidence>
<keyword evidence="6" id="KW-1185">Reference proteome</keyword>
<protein>
    <submittedName>
        <fullName evidence="5">MarR family winged helix-turn-helix transcriptional regulator</fullName>
    </submittedName>
</protein>
<dbReference type="PANTHER" id="PTHR42756">
    <property type="entry name" value="TRANSCRIPTIONAL REGULATOR, MARR"/>
    <property type="match status" value="1"/>
</dbReference>
<dbReference type="InterPro" id="IPR036390">
    <property type="entry name" value="WH_DNA-bd_sf"/>
</dbReference>
<keyword evidence="3" id="KW-0804">Transcription</keyword>
<dbReference type="RefSeq" id="WP_338608144.1">
    <property type="nucleotide sequence ID" value="NZ_CP146275.1"/>
</dbReference>
<evidence type="ECO:0000256" key="2">
    <source>
        <dbReference type="ARBA" id="ARBA00023125"/>
    </source>
</evidence>
<dbReference type="Pfam" id="PF12802">
    <property type="entry name" value="MarR_2"/>
    <property type="match status" value="1"/>
</dbReference>
<reference evidence="5 6" key="1">
    <citation type="submission" date="2024-02" db="EMBL/GenBank/DDBJ databases">
        <title>Complete genome sequence of Pelagibacterium nitratireducens ZH15.</title>
        <authorList>
            <person name="Zhao L.H."/>
        </authorList>
    </citation>
    <scope>NUCLEOTIDE SEQUENCE [LARGE SCALE GENOMIC DNA]</scope>
    <source>
        <strain evidence="5 6">ZH15</strain>
    </source>
</reference>
<keyword evidence="1" id="KW-0805">Transcription regulation</keyword>
<dbReference type="SUPFAM" id="SSF46785">
    <property type="entry name" value="Winged helix' DNA-binding domain"/>
    <property type="match status" value="1"/>
</dbReference>
<dbReference type="SMART" id="SM00347">
    <property type="entry name" value="HTH_MARR"/>
    <property type="match status" value="1"/>
</dbReference>
<dbReference type="InterPro" id="IPR036388">
    <property type="entry name" value="WH-like_DNA-bd_sf"/>
</dbReference>
<dbReference type="InterPro" id="IPR000835">
    <property type="entry name" value="HTH_MarR-typ"/>
</dbReference>